<accession>A0A182E1R8</accession>
<feature type="domain" description="IFT122 first beta-propeller" evidence="9">
    <location>
        <begin position="45"/>
        <end position="228"/>
    </location>
</feature>
<keyword evidence="6" id="KW-0966">Cell projection</keyword>
<comment type="subcellular location">
    <subcellularLocation>
        <location evidence="1">Cell projection</location>
        <location evidence="1">Cilium</location>
    </subcellularLocation>
</comment>
<proteinExistence type="predicted"/>
<feature type="domain" description="IFT122 second beta-propeller" evidence="8">
    <location>
        <begin position="345"/>
        <end position="600"/>
    </location>
</feature>
<dbReference type="InterPro" id="IPR036322">
    <property type="entry name" value="WD40_repeat_dom_sf"/>
</dbReference>
<keyword evidence="4" id="KW-0677">Repeat</keyword>
<evidence type="ECO:0000256" key="5">
    <source>
        <dbReference type="ARBA" id="ARBA00023069"/>
    </source>
</evidence>
<evidence type="ECO:0000259" key="11">
    <source>
        <dbReference type="Pfam" id="PF25295"/>
    </source>
</evidence>
<dbReference type="STRING" id="42157.A0A182E1R8"/>
<reference evidence="12 13" key="2">
    <citation type="submission" date="2018-08" db="EMBL/GenBank/DDBJ databases">
        <authorList>
            <person name="Laetsch R D."/>
            <person name="Stevens L."/>
            <person name="Kumar S."/>
            <person name="Blaxter L. M."/>
        </authorList>
    </citation>
    <scope>NUCLEOTIDE SEQUENCE [LARGE SCALE GENOMIC DNA]</scope>
</reference>
<evidence type="ECO:0000256" key="2">
    <source>
        <dbReference type="ARBA" id="ARBA00019442"/>
    </source>
</evidence>
<dbReference type="GO" id="GO:0030991">
    <property type="term" value="C:intraciliary transport particle A"/>
    <property type="evidence" value="ECO:0007669"/>
    <property type="project" value="TreeGrafter"/>
</dbReference>
<reference evidence="14" key="1">
    <citation type="submission" date="2016-06" db="UniProtKB">
        <authorList>
            <consortium name="WormBaseParasite"/>
        </authorList>
    </citation>
    <scope>IDENTIFICATION</scope>
</reference>
<dbReference type="PANTHER" id="PTHR12764">
    <property type="entry name" value="WD REPEAT DOMAIN-RELATED"/>
    <property type="match status" value="1"/>
</dbReference>
<evidence type="ECO:0000256" key="1">
    <source>
        <dbReference type="ARBA" id="ARBA00004138"/>
    </source>
</evidence>
<dbReference type="AlphaFoldDB" id="A0A182E1R8"/>
<evidence type="ECO:0000256" key="3">
    <source>
        <dbReference type="ARBA" id="ARBA00022574"/>
    </source>
</evidence>
<evidence type="ECO:0000259" key="9">
    <source>
        <dbReference type="Pfam" id="PF23381"/>
    </source>
</evidence>
<dbReference type="Proteomes" id="UP000271087">
    <property type="component" value="Unassembled WGS sequence"/>
</dbReference>
<organism evidence="14">
    <name type="scientific">Onchocerca ochengi</name>
    <name type="common">Filarial nematode worm</name>
    <dbReference type="NCBI Taxonomy" id="42157"/>
    <lineage>
        <taxon>Eukaryota</taxon>
        <taxon>Metazoa</taxon>
        <taxon>Ecdysozoa</taxon>
        <taxon>Nematoda</taxon>
        <taxon>Chromadorea</taxon>
        <taxon>Rhabditida</taxon>
        <taxon>Spirurina</taxon>
        <taxon>Spiruromorpha</taxon>
        <taxon>Filarioidea</taxon>
        <taxon>Onchocercidae</taxon>
        <taxon>Onchocerca</taxon>
    </lineage>
</organism>
<keyword evidence="13" id="KW-1185">Reference proteome</keyword>
<dbReference type="Pfam" id="PF25143">
    <property type="entry name" value="Zn_ribbon_IFT122_C"/>
    <property type="match status" value="1"/>
</dbReference>
<evidence type="ECO:0000256" key="6">
    <source>
        <dbReference type="ARBA" id="ARBA00023273"/>
    </source>
</evidence>
<dbReference type="SUPFAM" id="SSF69322">
    <property type="entry name" value="Tricorn protease domain 2"/>
    <property type="match status" value="1"/>
</dbReference>
<feature type="domain" description="IFT122 zinc ribbon" evidence="10">
    <location>
        <begin position="1034"/>
        <end position="1069"/>
    </location>
</feature>
<dbReference type="SMART" id="SM00320">
    <property type="entry name" value="WD40"/>
    <property type="match status" value="7"/>
</dbReference>
<dbReference type="Gene3D" id="1.25.40.470">
    <property type="match status" value="1"/>
</dbReference>
<evidence type="ECO:0000259" key="8">
    <source>
        <dbReference type="Pfam" id="PF23377"/>
    </source>
</evidence>
<dbReference type="InterPro" id="IPR001680">
    <property type="entry name" value="WD40_rpt"/>
</dbReference>
<evidence type="ECO:0000313" key="14">
    <source>
        <dbReference type="WBParaSite" id="nOo.2.0.1.t01908-RA"/>
    </source>
</evidence>
<dbReference type="PROSITE" id="PS50294">
    <property type="entry name" value="WD_REPEATS_REGION"/>
    <property type="match status" value="1"/>
</dbReference>
<dbReference type="Gene3D" id="2.130.10.10">
    <property type="entry name" value="YVTN repeat-like/Quinoprotein amine dehydrogenase"/>
    <property type="match status" value="2"/>
</dbReference>
<dbReference type="InterPro" id="IPR056152">
    <property type="entry name" value="Beta-prop_IFT122_2nd"/>
</dbReference>
<sequence length="1262" mass="144099">MLCFLLFTNSRKTQRHESSLNIDSQLALILILLRQPSKSIPCRNRCCVYDLAFKPDGSELLVAADTKVLIYDGTDGTLLQSLKGHKDLVYAVAFSYNGENFASGSADRSVIIWTEQHEGTLKYIHNEAVQCLAFSPITCFLLSCAISDFGIWTQLEKSVSKQRTSSRCVCCSWSCDGQLYAIGMFDGTVSLRSASNSLEIKKIERPSGEPVWALAFAGPRSTADASWHCDANIQRSTFGALLVLVDWGQTAAFYDLEGNQLFQEDKKLGYDPTAIEFFNYGQFLIICGSNRQVTLYSREGTALGTVAQMDTWVWTVKARPNTNTIIVGCVDGTLACYQLMFSTVHGLHKERYAYRENMTEVVVQHLANQTSVRIYCNDLVRKVAVYYNRLAVQLADRVEIYRLTTERDDGQLEYRLVEKINRAFECSLLVVCAHHLILCHERRLQCYDHKGLKQREWLLESLIRYIKVVGGPPGREAMLIGLRNGAVCKIFVDNPFITEILRLKSAVRCLDISHLREKLAIVDETGVCTTFDIKTKQFLFQEPSCNSVAWNADQENLLCYSGGGALCIKADSFSSHQQRMQGFVVGFSGKRVFCLHMFAMIAVEVPLSNQLYQYLEQKMYKEAYDLASLGVTEDDWDVLGHDALHNFQLDIAQKAFHRIKDARYLQLISEIKDMIKKDTKKELMLGCIKAYEGKYREAAMLFQKIGCDQKTLEMFTDLRMFDQAQELLSSASGETQKALLRRRADWAQNSNEPIIAAEMFVASGDYDKAVSLMIKNNWIDMLINLAHRIDRSNVDVLRTIGNHLAKKGEYTLASHLFQSINDIRALINMYVDAALWNDAFLIAAKYQKYNEEVYLPYARWLAENDRFDEAQKAYRMAGHDVEALQVLEQLMGNAIRENRFIDAGYYNWVLSMQYLEQCYADPELIEKFLDFNNKANCYYAFDVIYKYLAEPFTSCPADALVNIARYLACQKEIYKISRVSIFYTLMKQGQILGAYKLARYALEQLSCLKIPYRFEKLIETEALMIRSKSFTDAEELLPMCYRCGISNPLLGTNECIHCKNPFILSFVSFGKIFEFTRSAKDATARAAIENRRANHHVAKYQLAKTLQRQAACNRKINEQRRRTTLTEPFKEVLPLVEFIVSDDINLEEARQLINAEPPLGQVENPLQEQMSLKTGKVIANREILLKLEKQQVIIAKWPPPFVTRFYYNIIPEISIIQCNSCYRMFHADDFEIACLKTGGCPFCHVAPQKKTNHNFIGDNDIE</sequence>
<dbReference type="InterPro" id="IPR039857">
    <property type="entry name" value="Ift122/121"/>
</dbReference>
<dbReference type="GO" id="GO:0035721">
    <property type="term" value="P:intraciliary retrograde transport"/>
    <property type="evidence" value="ECO:0007669"/>
    <property type="project" value="TreeGrafter"/>
</dbReference>
<dbReference type="Pfam" id="PF23377">
    <property type="entry name" value="Beta-prop_IFT122_2nd"/>
    <property type="match status" value="1"/>
</dbReference>
<dbReference type="InterPro" id="IPR057411">
    <property type="entry name" value="TPR_IFT122"/>
</dbReference>
<keyword evidence="5" id="KW-0969">Cilium</keyword>
<dbReference type="InterPro" id="IPR056838">
    <property type="entry name" value="Zn_ribbon_IFT122"/>
</dbReference>
<gene>
    <name evidence="12" type="ORF">NOO_LOCUS1908</name>
</gene>
<dbReference type="InterPro" id="IPR056153">
    <property type="entry name" value="Beta-prop_IFT122_1st"/>
</dbReference>
<evidence type="ECO:0000313" key="12">
    <source>
        <dbReference type="EMBL" id="VDK65169.1"/>
    </source>
</evidence>
<dbReference type="GO" id="GO:1905515">
    <property type="term" value="P:non-motile cilium assembly"/>
    <property type="evidence" value="ECO:0007669"/>
    <property type="project" value="TreeGrafter"/>
</dbReference>
<evidence type="ECO:0000256" key="4">
    <source>
        <dbReference type="ARBA" id="ARBA00022737"/>
    </source>
</evidence>
<dbReference type="SUPFAM" id="SSF50978">
    <property type="entry name" value="WD40 repeat-like"/>
    <property type="match status" value="1"/>
</dbReference>
<dbReference type="Pfam" id="PF23381">
    <property type="entry name" value="Beta-prop_IFT122_1st"/>
    <property type="match status" value="2"/>
</dbReference>
<dbReference type="WBParaSite" id="nOo.2.0.1.t01908-RA">
    <property type="protein sequence ID" value="nOo.2.0.1.t01908-RA"/>
    <property type="gene ID" value="nOo.2.0.1.g01908"/>
</dbReference>
<keyword evidence="3 7" id="KW-0853">WD repeat</keyword>
<evidence type="ECO:0000256" key="7">
    <source>
        <dbReference type="PROSITE-ProRule" id="PRU00221"/>
    </source>
</evidence>
<dbReference type="EMBL" id="UYRW01000268">
    <property type="protein sequence ID" value="VDK65169.1"/>
    <property type="molecule type" value="Genomic_DNA"/>
</dbReference>
<feature type="domain" description="Intraflagellar transport protein 122 homolog TPR" evidence="11">
    <location>
        <begin position="608"/>
        <end position="979"/>
    </location>
</feature>
<dbReference type="InterPro" id="IPR015943">
    <property type="entry name" value="WD40/YVTN_repeat-like_dom_sf"/>
</dbReference>
<dbReference type="PROSITE" id="PS50082">
    <property type="entry name" value="WD_REPEATS_2"/>
    <property type="match status" value="1"/>
</dbReference>
<name>A0A182E1R8_ONCOC</name>
<evidence type="ECO:0000313" key="13">
    <source>
        <dbReference type="Proteomes" id="UP000271087"/>
    </source>
</evidence>
<protein>
    <recommendedName>
        <fullName evidence="2">Intraflagellar transport protein 122 homolog</fullName>
    </recommendedName>
</protein>
<dbReference type="OrthoDB" id="10255582at2759"/>
<evidence type="ECO:0000259" key="10">
    <source>
        <dbReference type="Pfam" id="PF25144"/>
    </source>
</evidence>
<feature type="domain" description="IFT122 first beta-propeller" evidence="9">
    <location>
        <begin position="240"/>
        <end position="340"/>
    </location>
</feature>
<dbReference type="Pfam" id="PF25144">
    <property type="entry name" value="Zn_ribbon_IFT122"/>
    <property type="match status" value="1"/>
</dbReference>
<feature type="repeat" description="WD" evidence="7">
    <location>
        <begin position="82"/>
        <end position="113"/>
    </location>
</feature>
<dbReference type="PANTHER" id="PTHR12764:SF4">
    <property type="entry name" value="INTRAFLAGELLAR TRANSPORT PROTEIN 122 HOMOLOG"/>
    <property type="match status" value="1"/>
</dbReference>
<dbReference type="GO" id="GO:0097730">
    <property type="term" value="C:non-motile cilium"/>
    <property type="evidence" value="ECO:0007669"/>
    <property type="project" value="TreeGrafter"/>
</dbReference>
<dbReference type="Pfam" id="PF25295">
    <property type="entry name" value="TPR_IFT122"/>
    <property type="match status" value="1"/>
</dbReference>
<dbReference type="GO" id="GO:0061512">
    <property type="term" value="P:protein localization to cilium"/>
    <property type="evidence" value="ECO:0007669"/>
    <property type="project" value="TreeGrafter"/>
</dbReference>